<evidence type="ECO:0000256" key="7">
    <source>
        <dbReference type="NCBIfam" id="TIGR00188"/>
    </source>
</evidence>
<comment type="catalytic activity">
    <reaction evidence="6">
        <text>Endonucleolytic cleavage of RNA, removing 5'-extranucleotides from tRNA precursor.</text>
        <dbReference type="EC" id="3.1.26.5"/>
    </reaction>
</comment>
<gene>
    <name evidence="6" type="primary">rnpA</name>
    <name evidence="8" type="ORF">ISO4_00867</name>
</gene>
<name>A0ABS0ADP0_9GAMM</name>
<keyword evidence="3 6" id="KW-0255">Endonuclease</keyword>
<organism evidence="8 9">
    <name type="scientific">Alloalcanivorax venustensis ISO4</name>
    <dbReference type="NCBI Taxonomy" id="1177184"/>
    <lineage>
        <taxon>Bacteria</taxon>
        <taxon>Pseudomonadati</taxon>
        <taxon>Pseudomonadota</taxon>
        <taxon>Gammaproteobacteria</taxon>
        <taxon>Oceanospirillales</taxon>
        <taxon>Alcanivoracaceae</taxon>
        <taxon>Alloalcanivorax</taxon>
    </lineage>
</organism>
<evidence type="ECO:0000256" key="1">
    <source>
        <dbReference type="ARBA" id="ARBA00022694"/>
    </source>
</evidence>
<comment type="subunit">
    <text evidence="6">Consists of a catalytic RNA component (M1 or rnpB) and a protein subunit.</text>
</comment>
<keyword evidence="4 6" id="KW-0378">Hydrolase</keyword>
<evidence type="ECO:0000256" key="3">
    <source>
        <dbReference type="ARBA" id="ARBA00022759"/>
    </source>
</evidence>
<comment type="caution">
    <text evidence="8">The sequence shown here is derived from an EMBL/GenBank/DDBJ whole genome shotgun (WGS) entry which is preliminary data.</text>
</comment>
<dbReference type="EMBL" id="ARXR01000005">
    <property type="protein sequence ID" value="MBF5052265.1"/>
    <property type="molecule type" value="Genomic_DNA"/>
</dbReference>
<dbReference type="Pfam" id="PF00825">
    <property type="entry name" value="Ribonuclease_P"/>
    <property type="match status" value="1"/>
</dbReference>
<evidence type="ECO:0000313" key="9">
    <source>
        <dbReference type="Proteomes" id="UP000644441"/>
    </source>
</evidence>
<dbReference type="RefSeq" id="WP_194855290.1">
    <property type="nucleotide sequence ID" value="NZ_ARXR01000005.1"/>
</dbReference>
<keyword evidence="9" id="KW-1185">Reference proteome</keyword>
<dbReference type="PANTHER" id="PTHR33992">
    <property type="entry name" value="RIBONUCLEASE P PROTEIN COMPONENT"/>
    <property type="match status" value="1"/>
</dbReference>
<evidence type="ECO:0000313" key="8">
    <source>
        <dbReference type="EMBL" id="MBF5052265.1"/>
    </source>
</evidence>
<protein>
    <recommendedName>
        <fullName evidence="6 7">Ribonuclease P protein component</fullName>
        <shortName evidence="6">RNase P protein</shortName>
        <shortName evidence="6">RNaseP protein</shortName>
        <ecNumber evidence="6 7">3.1.26.5</ecNumber>
    </recommendedName>
    <alternativeName>
        <fullName evidence="6">Protein C5</fullName>
    </alternativeName>
</protein>
<dbReference type="PANTHER" id="PTHR33992:SF1">
    <property type="entry name" value="RIBONUCLEASE P PROTEIN COMPONENT"/>
    <property type="match status" value="1"/>
</dbReference>
<evidence type="ECO:0000256" key="2">
    <source>
        <dbReference type="ARBA" id="ARBA00022722"/>
    </source>
</evidence>
<keyword evidence="1 6" id="KW-0819">tRNA processing</keyword>
<sequence length="128" mass="14568">MVPVSAPDTPSFRFTREQRLLDGAQFQAVFNAADWRVSDRYFLILARRNDLPQARLGLVIGRRKARHAVDRAAIKRRAREQFRLRQHELAGLDLIVLLRGPCPKEGGRSLTPALSELLDKLLAKRGQD</sequence>
<dbReference type="Gene3D" id="3.30.230.10">
    <property type="match status" value="1"/>
</dbReference>
<dbReference type="Proteomes" id="UP000644441">
    <property type="component" value="Unassembled WGS sequence"/>
</dbReference>
<dbReference type="InterPro" id="IPR020568">
    <property type="entry name" value="Ribosomal_Su5_D2-typ_SF"/>
</dbReference>
<accession>A0ABS0ADP0</accession>
<evidence type="ECO:0000256" key="4">
    <source>
        <dbReference type="ARBA" id="ARBA00022801"/>
    </source>
</evidence>
<dbReference type="InterPro" id="IPR000100">
    <property type="entry name" value="RNase_P"/>
</dbReference>
<reference evidence="8 9" key="1">
    <citation type="submission" date="2012-09" db="EMBL/GenBank/DDBJ databases">
        <title>Genome Sequence of alkane-degrading Bacterium Alcanivorax venustensis ISO4.</title>
        <authorList>
            <person name="Lai Q."/>
            <person name="Shao Z."/>
        </authorList>
    </citation>
    <scope>NUCLEOTIDE SEQUENCE [LARGE SCALE GENOMIC DNA]</scope>
    <source>
        <strain evidence="8 9">ISO4</strain>
    </source>
</reference>
<evidence type="ECO:0000256" key="6">
    <source>
        <dbReference type="HAMAP-Rule" id="MF_00227"/>
    </source>
</evidence>
<keyword evidence="5 6" id="KW-0694">RNA-binding</keyword>
<dbReference type="SUPFAM" id="SSF54211">
    <property type="entry name" value="Ribosomal protein S5 domain 2-like"/>
    <property type="match status" value="1"/>
</dbReference>
<dbReference type="HAMAP" id="MF_00227">
    <property type="entry name" value="RNase_P"/>
    <property type="match status" value="1"/>
</dbReference>
<evidence type="ECO:0000256" key="5">
    <source>
        <dbReference type="ARBA" id="ARBA00022884"/>
    </source>
</evidence>
<keyword evidence="2 6" id="KW-0540">Nuclease</keyword>
<dbReference type="NCBIfam" id="TIGR00188">
    <property type="entry name" value="rnpA"/>
    <property type="match status" value="1"/>
</dbReference>
<comment type="function">
    <text evidence="6">RNaseP catalyzes the removal of the 5'-leader sequence from pre-tRNA to produce the mature 5'-terminus. It can also cleave other RNA substrates such as 4.5S RNA. The protein component plays an auxiliary but essential role in vivo by binding to the 5'-leader sequence and broadening the substrate specificity of the ribozyme.</text>
</comment>
<comment type="similarity">
    <text evidence="6">Belongs to the RnpA family.</text>
</comment>
<proteinExistence type="inferred from homology"/>
<dbReference type="EC" id="3.1.26.5" evidence="6 7"/>
<dbReference type="InterPro" id="IPR014721">
    <property type="entry name" value="Ribsml_uS5_D2-typ_fold_subgr"/>
</dbReference>